<keyword evidence="2" id="KW-1185">Reference proteome</keyword>
<feature type="non-terminal residue" evidence="1">
    <location>
        <position position="158"/>
    </location>
</feature>
<name>A0ACA9SLQ9_9GLOM</name>
<evidence type="ECO:0000313" key="1">
    <source>
        <dbReference type="EMBL" id="CAG8840407.1"/>
    </source>
</evidence>
<evidence type="ECO:0000313" key="2">
    <source>
        <dbReference type="Proteomes" id="UP000789920"/>
    </source>
</evidence>
<comment type="caution">
    <text evidence="1">The sequence shown here is derived from an EMBL/GenBank/DDBJ whole genome shotgun (WGS) entry which is preliminary data.</text>
</comment>
<dbReference type="EMBL" id="CAJVQC010126644">
    <property type="protein sequence ID" value="CAG8840407.1"/>
    <property type="molecule type" value="Genomic_DNA"/>
</dbReference>
<accession>A0ACA9SLQ9</accession>
<protein>
    <submittedName>
        <fullName evidence="1">13497_t:CDS:1</fullName>
    </submittedName>
</protein>
<reference evidence="1" key="1">
    <citation type="submission" date="2021-06" db="EMBL/GenBank/DDBJ databases">
        <authorList>
            <person name="Kallberg Y."/>
            <person name="Tangrot J."/>
            <person name="Rosling A."/>
        </authorList>
    </citation>
    <scope>NUCLEOTIDE SEQUENCE</scope>
    <source>
        <strain evidence="1">MA461A</strain>
    </source>
</reference>
<organism evidence="1 2">
    <name type="scientific">Racocetra persica</name>
    <dbReference type="NCBI Taxonomy" id="160502"/>
    <lineage>
        <taxon>Eukaryota</taxon>
        <taxon>Fungi</taxon>
        <taxon>Fungi incertae sedis</taxon>
        <taxon>Mucoromycota</taxon>
        <taxon>Glomeromycotina</taxon>
        <taxon>Glomeromycetes</taxon>
        <taxon>Diversisporales</taxon>
        <taxon>Gigasporaceae</taxon>
        <taxon>Racocetra</taxon>
    </lineage>
</organism>
<gene>
    <name evidence="1" type="ORF">RPERSI_LOCUS31421</name>
</gene>
<dbReference type="Proteomes" id="UP000789920">
    <property type="component" value="Unassembled WGS sequence"/>
</dbReference>
<sequence>TSRLCGPSFHYLDWGNGTKVMENTHTKQRSKYRLLVRNSASQLLNVPVPYLLRHAAFLYENQLRGVKIQLRRDEAMSSSSLSGSHGNRNRASSLIDGSPRPPSALSSMSKDQFAPARAGHTGSQDMMRTGSNTSLSDGKKLVSGSISSSITVTQSLNE</sequence>
<feature type="non-terminal residue" evidence="1">
    <location>
        <position position="1"/>
    </location>
</feature>
<proteinExistence type="predicted"/>